<sequence>MIWLLMGAALFILLWISYKGFIKMKDKREASKVIQMSLHRHKPSKEDKQTCSFCRKKSKKLSFYAAENGKVIGVCDVCRPQAERRALPRL</sequence>
<evidence type="ECO:0000313" key="1">
    <source>
        <dbReference type="EMBL" id="MFC5986859.1"/>
    </source>
</evidence>
<protein>
    <submittedName>
        <fullName evidence="1">Uncharacterized protein</fullName>
    </submittedName>
</protein>
<comment type="caution">
    <text evidence="1">The sequence shown here is derived from an EMBL/GenBank/DDBJ whole genome shotgun (WGS) entry which is preliminary data.</text>
</comment>
<gene>
    <name evidence="1" type="ORF">ACFPXP_10560</name>
</gene>
<organism evidence="1 2">
    <name type="scientific">Marinicrinis lubricantis</name>
    <dbReference type="NCBI Taxonomy" id="2086470"/>
    <lineage>
        <taxon>Bacteria</taxon>
        <taxon>Bacillati</taxon>
        <taxon>Bacillota</taxon>
        <taxon>Bacilli</taxon>
        <taxon>Bacillales</taxon>
        <taxon>Paenibacillaceae</taxon>
    </lineage>
</organism>
<accession>A0ABW1IPB7</accession>
<dbReference type="EMBL" id="JBHSQV010000138">
    <property type="protein sequence ID" value="MFC5986859.1"/>
    <property type="molecule type" value="Genomic_DNA"/>
</dbReference>
<dbReference type="RefSeq" id="WP_379894169.1">
    <property type="nucleotide sequence ID" value="NZ_CBCSCT010000068.1"/>
</dbReference>
<name>A0ABW1IPB7_9BACL</name>
<dbReference type="Proteomes" id="UP001596250">
    <property type="component" value="Unassembled WGS sequence"/>
</dbReference>
<proteinExistence type="predicted"/>
<reference evidence="2" key="1">
    <citation type="journal article" date="2019" name="Int. J. Syst. Evol. Microbiol.">
        <title>The Global Catalogue of Microorganisms (GCM) 10K type strain sequencing project: providing services to taxonomists for standard genome sequencing and annotation.</title>
        <authorList>
            <consortium name="The Broad Institute Genomics Platform"/>
            <consortium name="The Broad Institute Genome Sequencing Center for Infectious Disease"/>
            <person name="Wu L."/>
            <person name="Ma J."/>
        </authorList>
    </citation>
    <scope>NUCLEOTIDE SEQUENCE [LARGE SCALE GENOMIC DNA]</scope>
    <source>
        <strain evidence="2">CCM 8749</strain>
    </source>
</reference>
<keyword evidence="2" id="KW-1185">Reference proteome</keyword>
<evidence type="ECO:0000313" key="2">
    <source>
        <dbReference type="Proteomes" id="UP001596250"/>
    </source>
</evidence>